<accession>A0A0H5REF6</accession>
<name>A0A0H5REF6_9EUKA</name>
<protein>
    <submittedName>
        <fullName evidence="1">Uncharacterized protein</fullName>
    </submittedName>
</protein>
<proteinExistence type="predicted"/>
<sequence>MPIERISSRSQPYSLIDGKLAATRASQLRAMTDLERESDRVKAASDAIELEARQYTQEIIDRLQVETRRKTALLRVFSHNIQATVEEIETFSRTILEKRQSAKELHNFVQSFDSLLRLGNSLAQRQTPEKITVTTDDLPKEIEGQKRIVKRYGALDDLISVKDAMIWYLLQERNYDGSKEAENWAALTDKYAEALEQFRMECSHCLVPLSPTSVNTHCLETGNKRHQFINAKNAIA</sequence>
<organism evidence="1">
    <name type="scientific">Spongospora subterranea</name>
    <dbReference type="NCBI Taxonomy" id="70186"/>
    <lineage>
        <taxon>Eukaryota</taxon>
        <taxon>Sar</taxon>
        <taxon>Rhizaria</taxon>
        <taxon>Endomyxa</taxon>
        <taxon>Phytomyxea</taxon>
        <taxon>Plasmodiophorida</taxon>
        <taxon>Plasmodiophoridae</taxon>
        <taxon>Spongospora</taxon>
    </lineage>
</organism>
<dbReference type="EMBL" id="HACM01006512">
    <property type="protein sequence ID" value="CRZ06954.1"/>
    <property type="molecule type" value="Transcribed_RNA"/>
</dbReference>
<reference evidence="1" key="1">
    <citation type="submission" date="2015-04" db="EMBL/GenBank/DDBJ databases">
        <title>The genome sequence of the plant pathogenic Rhizarian Plasmodiophora brassicae reveals insights in its biotrophic life cycle and the origin of chitin synthesis.</title>
        <authorList>
            <person name="Schwelm A."/>
            <person name="Fogelqvist J."/>
            <person name="Knaust A."/>
            <person name="Julke S."/>
            <person name="Lilja T."/>
            <person name="Dhandapani V."/>
            <person name="Bonilla-Rosso G."/>
            <person name="Karlsson M."/>
            <person name="Shevchenko A."/>
            <person name="Choi S.R."/>
            <person name="Kim H.G."/>
            <person name="Park J.Y."/>
            <person name="Lim Y.P."/>
            <person name="Ludwig-Muller J."/>
            <person name="Dixelius C."/>
        </authorList>
    </citation>
    <scope>NUCLEOTIDE SEQUENCE</scope>
    <source>
        <tissue evidence="1">Potato root galls</tissue>
    </source>
</reference>
<dbReference type="AlphaFoldDB" id="A0A0H5REF6"/>
<evidence type="ECO:0000313" key="1">
    <source>
        <dbReference type="EMBL" id="CRZ06954.1"/>
    </source>
</evidence>